<dbReference type="RefSeq" id="WP_047886532.1">
    <property type="nucleotide sequence ID" value="NZ_CP071325.1"/>
</dbReference>
<keyword evidence="4" id="KW-0804">Transcription</keyword>
<dbReference type="PATRIC" id="fig|320778.3.peg.3785"/>
<dbReference type="PRINTS" id="PR00039">
    <property type="entry name" value="HTHLYSR"/>
</dbReference>
<feature type="domain" description="HTH lysR-type" evidence="5">
    <location>
        <begin position="1"/>
        <end position="57"/>
    </location>
</feature>
<gene>
    <name evidence="6" type="ORF">ABT57_17400</name>
</gene>
<keyword evidence="3" id="KW-0238">DNA-binding</keyword>
<dbReference type="AlphaFoldDB" id="A0A0J1H7I8"/>
<dbReference type="OrthoDB" id="9067838at2"/>
<evidence type="ECO:0000259" key="5">
    <source>
        <dbReference type="PROSITE" id="PS50931"/>
    </source>
</evidence>
<evidence type="ECO:0000313" key="7">
    <source>
        <dbReference type="Proteomes" id="UP000035909"/>
    </source>
</evidence>
<dbReference type="Pfam" id="PF00126">
    <property type="entry name" value="HTH_1"/>
    <property type="match status" value="1"/>
</dbReference>
<dbReference type="InterPro" id="IPR036390">
    <property type="entry name" value="WH_DNA-bd_sf"/>
</dbReference>
<dbReference type="InterPro" id="IPR000847">
    <property type="entry name" value="LysR_HTH_N"/>
</dbReference>
<dbReference type="InterPro" id="IPR036388">
    <property type="entry name" value="WH-like_DNA-bd_sf"/>
</dbReference>
<reference evidence="6 7" key="1">
    <citation type="submission" date="2015-05" db="EMBL/GenBank/DDBJ databases">
        <title>Photobacterium galathea sp. nov.</title>
        <authorList>
            <person name="Machado H."/>
            <person name="Gram L."/>
        </authorList>
    </citation>
    <scope>NUCLEOTIDE SEQUENCE [LARGE SCALE GENOMIC DNA]</scope>
    <source>
        <strain evidence="6 7">DSM 22954</strain>
    </source>
</reference>
<evidence type="ECO:0000256" key="1">
    <source>
        <dbReference type="ARBA" id="ARBA00009437"/>
    </source>
</evidence>
<evidence type="ECO:0000256" key="4">
    <source>
        <dbReference type="ARBA" id="ARBA00023163"/>
    </source>
</evidence>
<dbReference type="FunFam" id="1.10.10.10:FF:000001">
    <property type="entry name" value="LysR family transcriptional regulator"/>
    <property type="match status" value="1"/>
</dbReference>
<dbReference type="STRING" id="320778.ABT57_17400"/>
<keyword evidence="2" id="KW-0805">Transcription regulation</keyword>
<protein>
    <submittedName>
        <fullName evidence="6">LysR family transcriptional regulator</fullName>
    </submittedName>
</protein>
<evidence type="ECO:0000313" key="6">
    <source>
        <dbReference type="EMBL" id="KLV07661.1"/>
    </source>
</evidence>
<dbReference type="Gene3D" id="3.40.190.290">
    <property type="match status" value="1"/>
</dbReference>
<dbReference type="EMBL" id="LDOU01000016">
    <property type="protein sequence ID" value="KLV07661.1"/>
    <property type="molecule type" value="Genomic_DNA"/>
</dbReference>
<dbReference type="PANTHER" id="PTHR30126">
    <property type="entry name" value="HTH-TYPE TRANSCRIPTIONAL REGULATOR"/>
    <property type="match status" value="1"/>
</dbReference>
<dbReference type="PANTHER" id="PTHR30126:SF40">
    <property type="entry name" value="HTH-TYPE TRANSCRIPTIONAL REGULATOR GLTR"/>
    <property type="match status" value="1"/>
</dbReference>
<organism evidence="6 7">
    <name type="scientific">Photobacterium ganghwense</name>
    <dbReference type="NCBI Taxonomy" id="320778"/>
    <lineage>
        <taxon>Bacteria</taxon>
        <taxon>Pseudomonadati</taxon>
        <taxon>Pseudomonadota</taxon>
        <taxon>Gammaproteobacteria</taxon>
        <taxon>Vibrionales</taxon>
        <taxon>Vibrionaceae</taxon>
        <taxon>Photobacterium</taxon>
    </lineage>
</organism>
<accession>A0A0J1H7I8</accession>
<keyword evidence="7" id="KW-1185">Reference proteome</keyword>
<dbReference type="Gene3D" id="1.10.10.10">
    <property type="entry name" value="Winged helix-like DNA-binding domain superfamily/Winged helix DNA-binding domain"/>
    <property type="match status" value="1"/>
</dbReference>
<dbReference type="GO" id="GO:0003700">
    <property type="term" value="F:DNA-binding transcription factor activity"/>
    <property type="evidence" value="ECO:0007669"/>
    <property type="project" value="InterPro"/>
</dbReference>
<dbReference type="Proteomes" id="UP000035909">
    <property type="component" value="Unassembled WGS sequence"/>
</dbReference>
<dbReference type="PROSITE" id="PS50931">
    <property type="entry name" value="HTH_LYSR"/>
    <property type="match status" value="1"/>
</dbReference>
<dbReference type="CDD" id="cd08442">
    <property type="entry name" value="PBP2_YofA_SoxR_like"/>
    <property type="match status" value="1"/>
</dbReference>
<comment type="similarity">
    <text evidence="1">Belongs to the LysR transcriptional regulatory family.</text>
</comment>
<evidence type="ECO:0000256" key="2">
    <source>
        <dbReference type="ARBA" id="ARBA00023015"/>
    </source>
</evidence>
<dbReference type="GO" id="GO:0000976">
    <property type="term" value="F:transcription cis-regulatory region binding"/>
    <property type="evidence" value="ECO:0007669"/>
    <property type="project" value="TreeGrafter"/>
</dbReference>
<name>A0A0J1H7I8_9GAMM</name>
<dbReference type="Pfam" id="PF03466">
    <property type="entry name" value="LysR_substrate"/>
    <property type="match status" value="1"/>
</dbReference>
<sequence>MQLKSLKMFAMVVETGSFVAAAERLHTVQSNITSHIKKLEQELGVQLIQRQGRSAPTPAGYALLDYARKMLTTHDEAVAALRGQGKPSGSLRLGAMETTLAIRLPSVLAAYHAAVPDVHLHLESGPTATLLQKLLAGELDCAFVAGPVGHSQLVAVPVFREQLVLVSSSALTAFPSPEKLMTSTFIAFRQGCSYRQKTELLLAQHGIPAARIVEFGTLDAILGCVAAGMGYAVLPLAVVDAHRGRFALHSYPLPNPLAVVETCFVATAQDAWTPALHAFDALLASQAVTGQTAEPV</sequence>
<comment type="caution">
    <text evidence="6">The sequence shown here is derived from an EMBL/GenBank/DDBJ whole genome shotgun (WGS) entry which is preliminary data.</text>
</comment>
<dbReference type="InterPro" id="IPR005119">
    <property type="entry name" value="LysR_subst-bd"/>
</dbReference>
<dbReference type="SUPFAM" id="SSF46785">
    <property type="entry name" value="Winged helix' DNA-binding domain"/>
    <property type="match status" value="1"/>
</dbReference>
<proteinExistence type="inferred from homology"/>
<evidence type="ECO:0000256" key="3">
    <source>
        <dbReference type="ARBA" id="ARBA00023125"/>
    </source>
</evidence>
<dbReference type="SUPFAM" id="SSF53850">
    <property type="entry name" value="Periplasmic binding protein-like II"/>
    <property type="match status" value="1"/>
</dbReference>